<dbReference type="GeneID" id="91090696"/>
<evidence type="ECO:0000256" key="4">
    <source>
        <dbReference type="ARBA" id="ARBA00022448"/>
    </source>
</evidence>
<evidence type="ECO:0000256" key="2">
    <source>
        <dbReference type="ARBA" id="ARBA00010604"/>
    </source>
</evidence>
<evidence type="ECO:0000256" key="10">
    <source>
        <dbReference type="ARBA" id="ARBA00023136"/>
    </source>
</evidence>
<gene>
    <name evidence="13" type="ORF">L201_000024</name>
</gene>
<dbReference type="Proteomes" id="UP001355207">
    <property type="component" value="Chromosome 1"/>
</dbReference>
<keyword evidence="7" id="KW-0653">Protein transport</keyword>
<keyword evidence="14" id="KW-1185">Reference proteome</keyword>
<comment type="subcellular location">
    <subcellularLocation>
        <location evidence="1">Endoplasmic reticulum membrane</location>
        <topology evidence="1">Multi-pass membrane protein</topology>
    </subcellularLocation>
</comment>
<reference evidence="13 14" key="1">
    <citation type="submission" date="2024-01" db="EMBL/GenBank/DDBJ databases">
        <title>Comparative genomics of Cryptococcus and Kwoniella reveals pathogenesis evolution and contrasting modes of karyotype evolution via chromosome fusion or intercentromeric recombination.</title>
        <authorList>
            <person name="Coelho M.A."/>
            <person name="David-Palma M."/>
            <person name="Shea T."/>
            <person name="Bowers K."/>
            <person name="McGinley-Smith S."/>
            <person name="Mohammad A.W."/>
            <person name="Gnirke A."/>
            <person name="Yurkov A.M."/>
            <person name="Nowrousian M."/>
            <person name="Sun S."/>
            <person name="Cuomo C.A."/>
            <person name="Heitman J."/>
        </authorList>
    </citation>
    <scope>NUCLEOTIDE SEQUENCE [LARGE SCALE GENOMIC DNA]</scope>
    <source>
        <strain evidence="13 14">CBS 6074</strain>
    </source>
</reference>
<feature type="transmembrane region" description="Helical" evidence="12">
    <location>
        <begin position="134"/>
        <end position="158"/>
    </location>
</feature>
<dbReference type="EMBL" id="CP144098">
    <property type="protein sequence ID" value="WWC85167.1"/>
    <property type="molecule type" value="Genomic_DNA"/>
</dbReference>
<accession>A0AAX4JK43</accession>
<evidence type="ECO:0000313" key="14">
    <source>
        <dbReference type="Proteomes" id="UP001355207"/>
    </source>
</evidence>
<feature type="compositionally biased region" description="Polar residues" evidence="11">
    <location>
        <begin position="286"/>
        <end position="307"/>
    </location>
</feature>
<keyword evidence="6" id="KW-0256">Endoplasmic reticulum</keyword>
<keyword evidence="5 12" id="KW-0812">Transmembrane</keyword>
<evidence type="ECO:0000256" key="1">
    <source>
        <dbReference type="ARBA" id="ARBA00004477"/>
    </source>
</evidence>
<dbReference type="PANTHER" id="PTHR12443:SF9">
    <property type="entry name" value="TRANSLOCATION PROTEIN SEC62"/>
    <property type="match status" value="1"/>
</dbReference>
<dbReference type="InterPro" id="IPR011553">
    <property type="entry name" value="Sec62_asco"/>
</dbReference>
<dbReference type="Pfam" id="PF03839">
    <property type="entry name" value="Sec62"/>
    <property type="match status" value="1"/>
</dbReference>
<feature type="region of interest" description="Disordered" evidence="11">
    <location>
        <begin position="226"/>
        <end position="318"/>
    </location>
</feature>
<evidence type="ECO:0000256" key="11">
    <source>
        <dbReference type="SAM" id="MobiDB-lite"/>
    </source>
</evidence>
<keyword evidence="10 12" id="KW-0472">Membrane</keyword>
<name>A0AAX4JK43_9TREE</name>
<keyword evidence="9" id="KW-0811">Translocation</keyword>
<evidence type="ECO:0000256" key="5">
    <source>
        <dbReference type="ARBA" id="ARBA00022692"/>
    </source>
</evidence>
<evidence type="ECO:0000256" key="6">
    <source>
        <dbReference type="ARBA" id="ARBA00022824"/>
    </source>
</evidence>
<feature type="transmembrane region" description="Helical" evidence="12">
    <location>
        <begin position="164"/>
        <end position="188"/>
    </location>
</feature>
<dbReference type="PANTHER" id="PTHR12443">
    <property type="entry name" value="TRANSLOCATION PROTEIN SEC62"/>
    <property type="match status" value="1"/>
</dbReference>
<organism evidence="13 14">
    <name type="scientific">Kwoniella dendrophila CBS 6074</name>
    <dbReference type="NCBI Taxonomy" id="1295534"/>
    <lineage>
        <taxon>Eukaryota</taxon>
        <taxon>Fungi</taxon>
        <taxon>Dikarya</taxon>
        <taxon>Basidiomycota</taxon>
        <taxon>Agaricomycotina</taxon>
        <taxon>Tremellomycetes</taxon>
        <taxon>Tremellales</taxon>
        <taxon>Cryptococcaceae</taxon>
        <taxon>Kwoniella</taxon>
    </lineage>
</organism>
<evidence type="ECO:0000256" key="8">
    <source>
        <dbReference type="ARBA" id="ARBA00022989"/>
    </source>
</evidence>
<keyword evidence="4" id="KW-0813">Transport</keyword>
<keyword evidence="8 12" id="KW-1133">Transmembrane helix</keyword>
<dbReference type="AlphaFoldDB" id="A0AAX4JK43"/>
<evidence type="ECO:0000256" key="12">
    <source>
        <dbReference type="SAM" id="Phobius"/>
    </source>
</evidence>
<dbReference type="RefSeq" id="XP_066071930.1">
    <property type="nucleotide sequence ID" value="XM_066215833.1"/>
</dbReference>
<sequence length="318" mass="35022">MASPADALPVLEAQKRADPELKKVVEFLRGKNGPKVRRGILNGKKVDYFKGKTAVRTLLSPQYQKLKKMPEINNEEEAKAIMTKLLPCAFFLRTDRPTLAVPTPSGQPKPLQLSPQQSFEDQVYFTWFYDGSPLYTILGGAAMVVIMLAGVMFPLWPIKLRIGVWYLSIGVLILVGLFILLAIVRLIFWCITVISMKRAIWIYPNLFEDVGFFDSFRPGWAYDEPKKKGGAKKKKVVGGTKDKKSKTAVPNEDSTGLEQPIEELSKATNAGEPPSGSAGDSAEASKATTVTGAEVNPSQNGLRSRQAATIEEIDDDES</sequence>
<dbReference type="InterPro" id="IPR004728">
    <property type="entry name" value="Sec62"/>
</dbReference>
<evidence type="ECO:0000256" key="7">
    <source>
        <dbReference type="ARBA" id="ARBA00022927"/>
    </source>
</evidence>
<dbReference type="NCBIfam" id="TIGR00869">
    <property type="entry name" value="sec62"/>
    <property type="match status" value="1"/>
</dbReference>
<evidence type="ECO:0000256" key="9">
    <source>
        <dbReference type="ARBA" id="ARBA00023010"/>
    </source>
</evidence>
<evidence type="ECO:0000256" key="3">
    <source>
        <dbReference type="ARBA" id="ARBA00021257"/>
    </source>
</evidence>
<proteinExistence type="inferred from homology"/>
<dbReference type="GO" id="GO:0005789">
    <property type="term" value="C:endoplasmic reticulum membrane"/>
    <property type="evidence" value="ECO:0007669"/>
    <property type="project" value="UniProtKB-SubCell"/>
</dbReference>
<protein>
    <recommendedName>
        <fullName evidence="3">Translocation protein SEC62</fullName>
    </recommendedName>
</protein>
<dbReference type="GO" id="GO:0031204">
    <property type="term" value="P:post-translational protein targeting to membrane, translocation"/>
    <property type="evidence" value="ECO:0007669"/>
    <property type="project" value="TreeGrafter"/>
</dbReference>
<comment type="similarity">
    <text evidence="2">Belongs to the SEC62 family.</text>
</comment>
<evidence type="ECO:0000313" key="13">
    <source>
        <dbReference type="EMBL" id="WWC85167.1"/>
    </source>
</evidence>